<feature type="compositionally biased region" description="Low complexity" evidence="1">
    <location>
        <begin position="184"/>
        <end position="199"/>
    </location>
</feature>
<evidence type="ECO:0000313" key="4">
    <source>
        <dbReference type="Proteomes" id="UP000886883"/>
    </source>
</evidence>
<dbReference type="AlphaFoldDB" id="A0A9D2MT48"/>
<feature type="region of interest" description="Disordered" evidence="1">
    <location>
        <begin position="184"/>
        <end position="206"/>
    </location>
</feature>
<organism evidence="3 4">
    <name type="scientific">Candidatus Eisenbergiella merdigallinarum</name>
    <dbReference type="NCBI Taxonomy" id="2838552"/>
    <lineage>
        <taxon>Bacteria</taxon>
        <taxon>Bacillati</taxon>
        <taxon>Bacillota</taxon>
        <taxon>Clostridia</taxon>
        <taxon>Lachnospirales</taxon>
        <taxon>Lachnospiraceae</taxon>
        <taxon>Eisenbergiella</taxon>
    </lineage>
</organism>
<evidence type="ECO:0000256" key="1">
    <source>
        <dbReference type="SAM" id="MobiDB-lite"/>
    </source>
</evidence>
<comment type="caution">
    <text evidence="3">The sequence shown here is derived from an EMBL/GenBank/DDBJ whole genome shotgun (WGS) entry which is preliminary data.</text>
</comment>
<accession>A0A9D2MT48</accession>
<gene>
    <name evidence="3" type="ORF">H9763_06730</name>
</gene>
<feature type="chain" id="PRO_5039105875" description="Carbohydrate-binding domain-containing protein" evidence="2">
    <location>
        <begin position="32"/>
        <end position="348"/>
    </location>
</feature>
<dbReference type="EMBL" id="DWXE01000023">
    <property type="protein sequence ID" value="HJB91150.1"/>
    <property type="molecule type" value="Genomic_DNA"/>
</dbReference>
<name>A0A9D2MT48_9FIRM</name>
<reference evidence="3" key="2">
    <citation type="submission" date="2021-04" db="EMBL/GenBank/DDBJ databases">
        <authorList>
            <person name="Gilroy R."/>
        </authorList>
    </citation>
    <scope>NUCLEOTIDE SEQUENCE</scope>
    <source>
        <strain evidence="3">USAMLcec3-2134</strain>
    </source>
</reference>
<feature type="signal peptide" evidence="2">
    <location>
        <begin position="1"/>
        <end position="31"/>
    </location>
</feature>
<evidence type="ECO:0000313" key="3">
    <source>
        <dbReference type="EMBL" id="HJB91150.1"/>
    </source>
</evidence>
<sequence>MKKRKIWRTGLTLCLAMGMLLAPAASMRARAAEVIATVYGSVMSGTTSDLLLLSTNEGKMEIKLDSGTDASACKVLLPGKEISVAVTAGSDNYLHAARITSEQKKETVTVDTDSAAIVKGTLQKETTEEMLYLKTAQGDMQIKLDDSTRMDGCSVLVIGGSYQISCARGSDAYMHAVSISDVSDGTSTAPSSGTGSGNSAYPTVTGKVDDRTKESLLYLSTDEGTMQFVIDNSADTMKGMMLMEDNKLTVAFYHGSDGYLHAVGLYGDKSSSSASVNTSSTVTVTGTVNGKSNENMLYLDTAQGQMELKLDSVQSLNNCKVLVEGKKISVACGYGSDAYLHAVNITAQ</sequence>
<proteinExistence type="predicted"/>
<reference evidence="3" key="1">
    <citation type="journal article" date="2021" name="PeerJ">
        <title>Extensive microbial diversity within the chicken gut microbiome revealed by metagenomics and culture.</title>
        <authorList>
            <person name="Gilroy R."/>
            <person name="Ravi A."/>
            <person name="Getino M."/>
            <person name="Pursley I."/>
            <person name="Horton D.L."/>
            <person name="Alikhan N.F."/>
            <person name="Baker D."/>
            <person name="Gharbi K."/>
            <person name="Hall N."/>
            <person name="Watson M."/>
            <person name="Adriaenssens E.M."/>
            <person name="Foster-Nyarko E."/>
            <person name="Jarju S."/>
            <person name="Secka A."/>
            <person name="Antonio M."/>
            <person name="Oren A."/>
            <person name="Chaudhuri R.R."/>
            <person name="La Ragione R."/>
            <person name="Hildebrand F."/>
            <person name="Pallen M.J."/>
        </authorList>
    </citation>
    <scope>NUCLEOTIDE SEQUENCE</scope>
    <source>
        <strain evidence="3">USAMLcec3-2134</strain>
    </source>
</reference>
<keyword evidence="2" id="KW-0732">Signal</keyword>
<dbReference type="Proteomes" id="UP000886883">
    <property type="component" value="Unassembled WGS sequence"/>
</dbReference>
<evidence type="ECO:0000256" key="2">
    <source>
        <dbReference type="SAM" id="SignalP"/>
    </source>
</evidence>
<protein>
    <recommendedName>
        <fullName evidence="5">Carbohydrate-binding domain-containing protein</fullName>
    </recommendedName>
</protein>
<evidence type="ECO:0008006" key="5">
    <source>
        <dbReference type="Google" id="ProtNLM"/>
    </source>
</evidence>